<evidence type="ECO:0000313" key="2">
    <source>
        <dbReference type="EMBL" id="OAG20567.1"/>
    </source>
</evidence>
<sequence length="428" mass="45851">MPKTSKQPRQVPLKTGPFTPILPRPQGQATMPQTQKMPPEIITERIAQSVAPGSIARVPSNMALEDVQMMTARAVMPGFIVILPRDMGPGHHAGSAHDALQNVVVMKPSGYGPTPEGSEGIRNDNSTASLPNQISPAWDAFSPSVPTQNMDTSSGRAIPMASDTSPRRPFGRSMVAVDLGANSPTEPFCAILDGTAKYSCMTALGVIRLAEIHPNLDIRQTTPPQRQGQGYPTPAGIIVNPQRFVELSLKALNPAIPPMSVDMLIWEGDSPVADVEVYLGWQLFEKLQARKTQLKAGDVRRQTTDFSAMNRPMGQNGNAGMSGIGNLPAVLQSDMSLAGTKNPPGPATASYGRAYVPSNTLRFLSTDGCEQFFDSSDLESTQSLTTSLFSEAPCSTTTDSSFDPTLAPVDPMAELMKEFTNDAFVGYD</sequence>
<accession>A0A177DMF7</accession>
<dbReference type="Proteomes" id="UP000077248">
    <property type="component" value="Unassembled WGS sequence"/>
</dbReference>
<organism evidence="2 3">
    <name type="scientific">Alternaria alternata</name>
    <name type="common">Alternaria rot fungus</name>
    <name type="synonym">Torula alternata</name>
    <dbReference type="NCBI Taxonomy" id="5599"/>
    <lineage>
        <taxon>Eukaryota</taxon>
        <taxon>Fungi</taxon>
        <taxon>Dikarya</taxon>
        <taxon>Ascomycota</taxon>
        <taxon>Pezizomycotina</taxon>
        <taxon>Dothideomycetes</taxon>
        <taxon>Pleosporomycetidae</taxon>
        <taxon>Pleosporales</taxon>
        <taxon>Pleosporineae</taxon>
        <taxon>Pleosporaceae</taxon>
        <taxon>Alternaria</taxon>
        <taxon>Alternaria sect. Alternaria</taxon>
        <taxon>Alternaria alternata complex</taxon>
    </lineage>
</organism>
<protein>
    <submittedName>
        <fullName evidence="2">Uncharacterized protein</fullName>
    </submittedName>
</protein>
<feature type="region of interest" description="Disordered" evidence="1">
    <location>
        <begin position="109"/>
        <end position="129"/>
    </location>
</feature>
<dbReference type="AlphaFoldDB" id="A0A177DMF7"/>
<proteinExistence type="predicted"/>
<dbReference type="RefSeq" id="XP_018385988.1">
    <property type="nucleotide sequence ID" value="XM_018525004.1"/>
</dbReference>
<dbReference type="VEuPathDB" id="FungiDB:CC77DRAFT_1020252"/>
<gene>
    <name evidence="2" type="ORF">CC77DRAFT_1020252</name>
</gene>
<feature type="compositionally biased region" description="Polar residues" evidence="1">
    <location>
        <begin position="145"/>
        <end position="155"/>
    </location>
</feature>
<feature type="region of interest" description="Disordered" evidence="1">
    <location>
        <begin position="145"/>
        <end position="169"/>
    </location>
</feature>
<dbReference type="KEGG" id="aalt:CC77DRAFT_1020252"/>
<name>A0A177DMF7_ALTAL</name>
<evidence type="ECO:0000256" key="1">
    <source>
        <dbReference type="SAM" id="MobiDB-lite"/>
    </source>
</evidence>
<reference evidence="2 3" key="1">
    <citation type="submission" date="2016-05" db="EMBL/GenBank/DDBJ databases">
        <title>Comparative analysis of secretome profiles of manganese(II)-oxidizing ascomycete fungi.</title>
        <authorList>
            <consortium name="DOE Joint Genome Institute"/>
            <person name="Zeiner C.A."/>
            <person name="Purvine S.O."/>
            <person name="Zink E.M."/>
            <person name="Wu S."/>
            <person name="Pasa-Tolic L."/>
            <person name="Chaput D.L."/>
            <person name="Haridas S."/>
            <person name="Grigoriev I.V."/>
            <person name="Santelli C.M."/>
            <person name="Hansel C.M."/>
        </authorList>
    </citation>
    <scope>NUCLEOTIDE SEQUENCE [LARGE SCALE GENOMIC DNA]</scope>
    <source>
        <strain evidence="2 3">SRC1lrK2f</strain>
    </source>
</reference>
<dbReference type="GeneID" id="29110598"/>
<keyword evidence="3" id="KW-1185">Reference proteome</keyword>
<feature type="region of interest" description="Disordered" evidence="1">
    <location>
        <begin position="1"/>
        <end position="34"/>
    </location>
</feature>
<dbReference type="EMBL" id="KV441478">
    <property type="protein sequence ID" value="OAG20567.1"/>
    <property type="molecule type" value="Genomic_DNA"/>
</dbReference>
<evidence type="ECO:0000313" key="3">
    <source>
        <dbReference type="Proteomes" id="UP000077248"/>
    </source>
</evidence>